<protein>
    <submittedName>
        <fullName evidence="1">Uncharacterized protein</fullName>
    </submittedName>
</protein>
<dbReference type="Proteomes" id="UP001362999">
    <property type="component" value="Unassembled WGS sequence"/>
</dbReference>
<keyword evidence="2" id="KW-1185">Reference proteome</keyword>
<gene>
    <name evidence="1" type="ORF">R3P38DRAFT_2820640</name>
</gene>
<evidence type="ECO:0000313" key="2">
    <source>
        <dbReference type="Proteomes" id="UP001362999"/>
    </source>
</evidence>
<comment type="caution">
    <text evidence="1">The sequence shown here is derived from an EMBL/GenBank/DDBJ whole genome shotgun (WGS) entry which is preliminary data.</text>
</comment>
<dbReference type="EMBL" id="JAWWNJ010000001">
    <property type="protein sequence ID" value="KAK7063829.1"/>
    <property type="molecule type" value="Genomic_DNA"/>
</dbReference>
<evidence type="ECO:0000313" key="1">
    <source>
        <dbReference type="EMBL" id="KAK7063829.1"/>
    </source>
</evidence>
<accession>A0AAW0EDV9</accession>
<name>A0AAW0EDV9_9AGAR</name>
<sequence>MLGRLSASVSRLSWSEKFAGDERLSLDLETFKLVVSVPDIRWGHVAEICERAMNPMARGLYSILERDMENVAEIFAALELHIELEEAQKVPSSQMSTPTTATNGDLVLATSPIETMSVSSPDPLVDEDPSIPVIVITSCPSEPFDSSAAVPYQDSAFRTHLTVPKRPVFNTSFPPMMPPSGRDELSWHSASKLEWAWRDGHWRASLQGLRHGPRTLPRRKTRPAPIPPIYKNLTPQQLARLLRGLQDRDVSQKQLEDRRYYKAIAASRTHS</sequence>
<organism evidence="1 2">
    <name type="scientific">Favolaschia claudopus</name>
    <dbReference type="NCBI Taxonomy" id="2862362"/>
    <lineage>
        <taxon>Eukaryota</taxon>
        <taxon>Fungi</taxon>
        <taxon>Dikarya</taxon>
        <taxon>Basidiomycota</taxon>
        <taxon>Agaricomycotina</taxon>
        <taxon>Agaricomycetes</taxon>
        <taxon>Agaricomycetidae</taxon>
        <taxon>Agaricales</taxon>
        <taxon>Marasmiineae</taxon>
        <taxon>Mycenaceae</taxon>
        <taxon>Favolaschia</taxon>
    </lineage>
</organism>
<dbReference type="AlphaFoldDB" id="A0AAW0EDV9"/>
<proteinExistence type="predicted"/>
<reference evidence="1 2" key="1">
    <citation type="journal article" date="2024" name="J Genomics">
        <title>Draft genome sequencing and assembly of Favolaschia claudopus CIRM-BRFM 2984 isolated from oak limbs.</title>
        <authorList>
            <person name="Navarro D."/>
            <person name="Drula E."/>
            <person name="Chaduli D."/>
            <person name="Cazenave R."/>
            <person name="Ahrendt S."/>
            <person name="Wang J."/>
            <person name="Lipzen A."/>
            <person name="Daum C."/>
            <person name="Barry K."/>
            <person name="Grigoriev I.V."/>
            <person name="Favel A."/>
            <person name="Rosso M.N."/>
            <person name="Martin F."/>
        </authorList>
    </citation>
    <scope>NUCLEOTIDE SEQUENCE [LARGE SCALE GENOMIC DNA]</scope>
    <source>
        <strain evidence="1 2">CIRM-BRFM 2984</strain>
    </source>
</reference>